<evidence type="ECO:0000313" key="1">
    <source>
        <dbReference type="EMBL" id="PTI52532.1"/>
    </source>
</evidence>
<protein>
    <submittedName>
        <fullName evidence="1">3-hydroxyacyl-CoA dehydrogenase</fullName>
    </submittedName>
</protein>
<dbReference type="CDD" id="cd00586">
    <property type="entry name" value="4HBT"/>
    <property type="match status" value="1"/>
</dbReference>
<name>A0A2T4Q3L8_STAWA</name>
<dbReference type="EMBL" id="PZEV01000002">
    <property type="protein sequence ID" value="PTI52532.1"/>
    <property type="molecule type" value="Genomic_DNA"/>
</dbReference>
<dbReference type="STRING" id="1194526.A284_02770"/>
<dbReference type="Pfam" id="PF13279">
    <property type="entry name" value="4HBT_2"/>
    <property type="match status" value="1"/>
</dbReference>
<sequence>MSQTFTVSKTVTEDFIDHNNHMHDAYYNIIFSDVIDDFNYSHGLSLDERAQYEYTTFTIEEHTSFLSELTLNEQYYVELYIYDYDYKRVHFFLRMIRQDGEVAATNEVMMMGIDQNKRRSAAFPEDYYQQIERYAQQEQQTIEWPKQLGHRIGIPHKGDQS</sequence>
<proteinExistence type="predicted"/>
<dbReference type="Proteomes" id="UP000240717">
    <property type="component" value="Unassembled WGS sequence"/>
</dbReference>
<accession>A0A2T4Q3L8</accession>
<dbReference type="SUPFAM" id="SSF54637">
    <property type="entry name" value="Thioesterase/thiol ester dehydrase-isomerase"/>
    <property type="match status" value="1"/>
</dbReference>
<dbReference type="AlphaFoldDB" id="A0A2T4Q3L8"/>
<organism evidence="1 2">
    <name type="scientific">Staphylococcus warneri</name>
    <dbReference type="NCBI Taxonomy" id="1292"/>
    <lineage>
        <taxon>Bacteria</taxon>
        <taxon>Bacillati</taxon>
        <taxon>Bacillota</taxon>
        <taxon>Bacilli</taxon>
        <taxon>Bacillales</taxon>
        <taxon>Staphylococcaceae</taxon>
        <taxon>Staphylococcus</taxon>
    </lineage>
</organism>
<dbReference type="InterPro" id="IPR029069">
    <property type="entry name" value="HotDog_dom_sf"/>
</dbReference>
<evidence type="ECO:0000313" key="2">
    <source>
        <dbReference type="Proteomes" id="UP000240717"/>
    </source>
</evidence>
<dbReference type="Gene3D" id="3.10.129.10">
    <property type="entry name" value="Hotdog Thioesterase"/>
    <property type="match status" value="1"/>
</dbReference>
<dbReference type="RefSeq" id="WP_002450253.1">
    <property type="nucleotide sequence ID" value="NZ_CP054017.1"/>
</dbReference>
<comment type="caution">
    <text evidence="1">The sequence shown here is derived from an EMBL/GenBank/DDBJ whole genome shotgun (WGS) entry which is preliminary data.</text>
</comment>
<gene>
    <name evidence="1" type="ORF">BU085_01150</name>
</gene>
<reference evidence="1 2" key="1">
    <citation type="journal article" date="2016" name="Front. Microbiol.">
        <title>Comprehensive Phylogenetic Analysis of Bovine Non-aureus Staphylococci Species Based on Whole-Genome Sequencing.</title>
        <authorList>
            <person name="Naushad S."/>
            <person name="Barkema H.W."/>
            <person name="Luby C."/>
            <person name="Condas L.A."/>
            <person name="Nobrega D.B."/>
            <person name="Carson D.A."/>
            <person name="De Buck J."/>
        </authorList>
    </citation>
    <scope>NUCLEOTIDE SEQUENCE [LARGE SCALE GENOMIC DNA]</scope>
    <source>
        <strain evidence="1 2">SNUC 2993</strain>
    </source>
</reference>